<reference evidence="1" key="1">
    <citation type="submission" date="2022-07" db="EMBL/GenBank/DDBJ databases">
        <title>Genome Sequence of Phlebia brevispora.</title>
        <authorList>
            <person name="Buettner E."/>
        </authorList>
    </citation>
    <scope>NUCLEOTIDE SEQUENCE</scope>
    <source>
        <strain evidence="1">MPL23</strain>
    </source>
</reference>
<accession>A0ACC1RLX4</accession>
<protein>
    <submittedName>
        <fullName evidence="1">Uncharacterized protein</fullName>
    </submittedName>
</protein>
<name>A0ACC1RLX4_9APHY</name>
<sequence>MSTSPDCSAYFTQNTDISGIGVRVAFYLQIFLLFILQAISPEEASNAFWTLTSMAFGLAIAAVASAAQNMLSFYNALTVLNLVWMANSCLVMVYTSNGVILRKNKMQNSLLNVVFPVEIFLSQAPMVYLWATAYHFGPDAQCTPYIKIYFVFWRVAFSFKAIRIIALIFYSFMTLSIMMYAVKARSVFDSVYEPYVELDPESCRAKHYKKRKLTPILLGLPISSLLTIPPIELFLKQYPQQDNVDSQWSFGQILALIAVLPSMMSVSLGLVQLFLTAPADEKDELPEDFLVNAAVEKSVQVGEDVMVQESGPKDPIVEDETPLSAPRGAEAVSTQSAAIDATGTAVVGSKETGGQLAETGGEVQLGEDAVVQESGPEDPIVEDQTEASVPAGAEIMYTQNAAMHDAGTAGTESVETDGLLTEAEGEVQLGDLQDSDSRRSDTSSHI</sequence>
<comment type="caution">
    <text evidence="1">The sequence shown here is derived from an EMBL/GenBank/DDBJ whole genome shotgun (WGS) entry which is preliminary data.</text>
</comment>
<evidence type="ECO:0000313" key="2">
    <source>
        <dbReference type="Proteomes" id="UP001148662"/>
    </source>
</evidence>
<evidence type="ECO:0000313" key="1">
    <source>
        <dbReference type="EMBL" id="KAJ3522404.1"/>
    </source>
</evidence>
<dbReference type="EMBL" id="JANHOG010002538">
    <property type="protein sequence ID" value="KAJ3522404.1"/>
    <property type="molecule type" value="Genomic_DNA"/>
</dbReference>
<keyword evidence="2" id="KW-1185">Reference proteome</keyword>
<proteinExistence type="predicted"/>
<dbReference type="Proteomes" id="UP001148662">
    <property type="component" value="Unassembled WGS sequence"/>
</dbReference>
<gene>
    <name evidence="1" type="ORF">NM688_g8879</name>
</gene>
<organism evidence="1 2">
    <name type="scientific">Phlebia brevispora</name>
    <dbReference type="NCBI Taxonomy" id="194682"/>
    <lineage>
        <taxon>Eukaryota</taxon>
        <taxon>Fungi</taxon>
        <taxon>Dikarya</taxon>
        <taxon>Basidiomycota</taxon>
        <taxon>Agaricomycotina</taxon>
        <taxon>Agaricomycetes</taxon>
        <taxon>Polyporales</taxon>
        <taxon>Meruliaceae</taxon>
        <taxon>Phlebia</taxon>
    </lineage>
</organism>